<accession>A0A840YGD7</accession>
<dbReference type="EMBL" id="JACIJD010000003">
    <property type="protein sequence ID" value="MBB5692983.1"/>
    <property type="molecule type" value="Genomic_DNA"/>
</dbReference>
<gene>
    <name evidence="2" type="ORF">FHS87_001002</name>
</gene>
<dbReference type="Proteomes" id="UP000580654">
    <property type="component" value="Unassembled WGS sequence"/>
</dbReference>
<comment type="caution">
    <text evidence="2">The sequence shown here is derived from an EMBL/GenBank/DDBJ whole genome shotgun (WGS) entry which is preliminary data.</text>
</comment>
<dbReference type="GO" id="GO:0032259">
    <property type="term" value="P:methylation"/>
    <property type="evidence" value="ECO:0007669"/>
    <property type="project" value="UniProtKB-KW"/>
</dbReference>
<keyword evidence="2" id="KW-0808">Transferase</keyword>
<keyword evidence="3" id="KW-1185">Reference proteome</keyword>
<dbReference type="InterPro" id="IPR029063">
    <property type="entry name" value="SAM-dependent_MTases_sf"/>
</dbReference>
<dbReference type="Gene3D" id="3.40.50.150">
    <property type="entry name" value="Vaccinia Virus protein VP39"/>
    <property type="match status" value="1"/>
</dbReference>
<dbReference type="CDD" id="cd02440">
    <property type="entry name" value="AdoMet_MTases"/>
    <property type="match status" value="1"/>
</dbReference>
<name>A0A840YGD7_9PROT</name>
<dbReference type="SUPFAM" id="SSF53335">
    <property type="entry name" value="S-adenosyl-L-methionine-dependent methyltransferases"/>
    <property type="match status" value="1"/>
</dbReference>
<evidence type="ECO:0000313" key="2">
    <source>
        <dbReference type="EMBL" id="MBB5692983.1"/>
    </source>
</evidence>
<dbReference type="InterPro" id="IPR050508">
    <property type="entry name" value="Methyltransf_Superfamily"/>
</dbReference>
<dbReference type="InterPro" id="IPR013216">
    <property type="entry name" value="Methyltransf_11"/>
</dbReference>
<dbReference type="PANTHER" id="PTHR42912">
    <property type="entry name" value="METHYLTRANSFERASE"/>
    <property type="match status" value="1"/>
</dbReference>
<dbReference type="AlphaFoldDB" id="A0A840YGD7"/>
<sequence>MSDSLALCLEGRLSPEVALARLLLGGASPEQAARAVEARRDPGNARWQRLEALVLSRREALEDMAAMLREAGVDHEASGASPDAAVAGIAALFDRAVARAPEASVAAYSLGDPAILSAATGEIVEWLRARGLVGPGRDVLDLGCGIGRVSAALAPLCRSVLGLDVSPAMVAEAERRHGALPGLRFATTPGTGLDGLPDEGFDLVLAVDSFPYLVQAGGDLAERHLRDAARILRPGGAFAILNLSYRGDPALDRADAVRWAAAGGWRLEVAGEAPFALWDGAAFLLRRP</sequence>
<evidence type="ECO:0000313" key="3">
    <source>
        <dbReference type="Proteomes" id="UP000580654"/>
    </source>
</evidence>
<protein>
    <submittedName>
        <fullName evidence="2">SAM-dependent methyltransferase</fullName>
    </submittedName>
</protein>
<reference evidence="2 3" key="1">
    <citation type="submission" date="2020-08" db="EMBL/GenBank/DDBJ databases">
        <title>Genomic Encyclopedia of Type Strains, Phase IV (KMG-IV): sequencing the most valuable type-strain genomes for metagenomic binning, comparative biology and taxonomic classification.</title>
        <authorList>
            <person name="Goeker M."/>
        </authorList>
    </citation>
    <scope>NUCLEOTIDE SEQUENCE [LARGE SCALE GENOMIC DNA]</scope>
    <source>
        <strain evidence="2 3">DSM 25622</strain>
    </source>
</reference>
<dbReference type="GO" id="GO:0008757">
    <property type="term" value="F:S-adenosylmethionine-dependent methyltransferase activity"/>
    <property type="evidence" value="ECO:0007669"/>
    <property type="project" value="InterPro"/>
</dbReference>
<dbReference type="RefSeq" id="WP_184514503.1">
    <property type="nucleotide sequence ID" value="NZ_JACIJD010000003.1"/>
</dbReference>
<organism evidence="2 3">
    <name type="scientific">Muricoccus pecuniae</name>
    <dbReference type="NCBI Taxonomy" id="693023"/>
    <lineage>
        <taxon>Bacteria</taxon>
        <taxon>Pseudomonadati</taxon>
        <taxon>Pseudomonadota</taxon>
        <taxon>Alphaproteobacteria</taxon>
        <taxon>Acetobacterales</taxon>
        <taxon>Roseomonadaceae</taxon>
        <taxon>Muricoccus</taxon>
    </lineage>
</organism>
<evidence type="ECO:0000259" key="1">
    <source>
        <dbReference type="Pfam" id="PF08241"/>
    </source>
</evidence>
<dbReference type="Pfam" id="PF08241">
    <property type="entry name" value="Methyltransf_11"/>
    <property type="match status" value="1"/>
</dbReference>
<keyword evidence="2" id="KW-0489">Methyltransferase</keyword>
<dbReference type="PANTHER" id="PTHR42912:SF99">
    <property type="entry name" value="METHYLTRANSFERASE TYPE 12 DOMAIN-CONTAINING PROTEIN"/>
    <property type="match status" value="1"/>
</dbReference>
<proteinExistence type="predicted"/>
<feature type="domain" description="Methyltransferase type 11" evidence="1">
    <location>
        <begin position="140"/>
        <end position="240"/>
    </location>
</feature>